<feature type="non-terminal residue" evidence="10">
    <location>
        <position position="1"/>
    </location>
</feature>
<dbReference type="NCBIfam" id="TIGR01085">
    <property type="entry name" value="murE"/>
    <property type="match status" value="1"/>
</dbReference>
<dbReference type="InterPro" id="IPR018109">
    <property type="entry name" value="Folylpolyglutamate_synth_CS"/>
</dbReference>
<dbReference type="GO" id="GO:0005524">
    <property type="term" value="F:ATP binding"/>
    <property type="evidence" value="ECO:0007669"/>
    <property type="project" value="UniProtKB-KW"/>
</dbReference>
<dbReference type="Gene3D" id="3.40.1190.10">
    <property type="entry name" value="Mur-like, catalytic domain"/>
    <property type="match status" value="1"/>
</dbReference>
<dbReference type="GO" id="GO:0009252">
    <property type="term" value="P:peptidoglycan biosynthetic process"/>
    <property type="evidence" value="ECO:0007669"/>
    <property type="project" value="UniProtKB-KW"/>
</dbReference>
<evidence type="ECO:0000259" key="8">
    <source>
        <dbReference type="Pfam" id="PF01225"/>
    </source>
</evidence>
<keyword evidence="7" id="KW-0961">Cell wall biogenesis/degradation</keyword>
<evidence type="ECO:0000256" key="7">
    <source>
        <dbReference type="ARBA" id="ARBA00023316"/>
    </source>
</evidence>
<dbReference type="Pfam" id="PF08245">
    <property type="entry name" value="Mur_ligase_M"/>
    <property type="match status" value="1"/>
</dbReference>
<dbReference type="PANTHER" id="PTHR23135">
    <property type="entry name" value="MUR LIGASE FAMILY MEMBER"/>
    <property type="match status" value="1"/>
</dbReference>
<keyword evidence="5" id="KW-0133">Cell shape</keyword>
<reference evidence="10" key="1">
    <citation type="submission" date="2018-05" db="EMBL/GenBank/DDBJ databases">
        <authorList>
            <person name="Lanie J.A."/>
            <person name="Ng W.-L."/>
            <person name="Kazmierczak K.M."/>
            <person name="Andrzejewski T.M."/>
            <person name="Davidsen T.M."/>
            <person name="Wayne K.J."/>
            <person name="Tettelin H."/>
            <person name="Glass J.I."/>
            <person name="Rusch D."/>
            <person name="Podicherti R."/>
            <person name="Tsui H.-C.T."/>
            <person name="Winkler M.E."/>
        </authorList>
    </citation>
    <scope>NUCLEOTIDE SEQUENCE</scope>
</reference>
<dbReference type="EMBL" id="UINC01030408">
    <property type="protein sequence ID" value="SVB14759.1"/>
    <property type="molecule type" value="Genomic_DNA"/>
</dbReference>
<evidence type="ECO:0000256" key="5">
    <source>
        <dbReference type="ARBA" id="ARBA00022960"/>
    </source>
</evidence>
<evidence type="ECO:0000256" key="2">
    <source>
        <dbReference type="ARBA" id="ARBA00022598"/>
    </source>
</evidence>
<sequence>VELRRLVKDIVQNGAELPSVDVTTICTHSEQVKDGSLFVAVYGSNFDGHNFISQAIENGASAIISNGRNMGELPVPNIKVANPRLATSRVAAEYYGHPTKELIIIGITGTNGKTTTSSIIYHILKENGFKCAQLGTLGVIAEGYTPEESLTTPDPIELHRIFRELLDKSFTHVVMEVSSHALDQMRVADVEFNMAVFTNLSSEHLDYHNTMEDYFYAKAKLFHALPITGTAILNFDDKMGMAMAKESQAPVVSISKNDSTDFYFSELKQGLSGIEGTIISGNNNIHINSSLVGEFNVENILCAVSVATSLGIEPDIIHSGVSNCELVPG</sequence>
<keyword evidence="6" id="KW-0573">Peptidoglycan synthesis</keyword>
<evidence type="ECO:0000256" key="3">
    <source>
        <dbReference type="ARBA" id="ARBA00022741"/>
    </source>
</evidence>
<evidence type="ECO:0000259" key="9">
    <source>
        <dbReference type="Pfam" id="PF08245"/>
    </source>
</evidence>
<feature type="non-terminal residue" evidence="10">
    <location>
        <position position="329"/>
    </location>
</feature>
<keyword evidence="4" id="KW-0067">ATP-binding</keyword>
<dbReference type="GO" id="GO:0004326">
    <property type="term" value="F:tetrahydrofolylpolyglutamate synthase activity"/>
    <property type="evidence" value="ECO:0007669"/>
    <property type="project" value="InterPro"/>
</dbReference>
<keyword evidence="1" id="KW-0963">Cytoplasm</keyword>
<dbReference type="AlphaFoldDB" id="A0A382BM97"/>
<dbReference type="InterPro" id="IPR013221">
    <property type="entry name" value="Mur_ligase_cen"/>
</dbReference>
<evidence type="ECO:0008006" key="11">
    <source>
        <dbReference type="Google" id="ProtNLM"/>
    </source>
</evidence>
<dbReference type="PROSITE" id="PS01011">
    <property type="entry name" value="FOLYLPOLYGLU_SYNT_1"/>
    <property type="match status" value="1"/>
</dbReference>
<evidence type="ECO:0000313" key="10">
    <source>
        <dbReference type="EMBL" id="SVB14759.1"/>
    </source>
</evidence>
<dbReference type="InterPro" id="IPR035911">
    <property type="entry name" value="MurE/MurF_N"/>
</dbReference>
<dbReference type="GO" id="GO:0051301">
    <property type="term" value="P:cell division"/>
    <property type="evidence" value="ECO:0007669"/>
    <property type="project" value="InterPro"/>
</dbReference>
<evidence type="ECO:0000256" key="4">
    <source>
        <dbReference type="ARBA" id="ARBA00022840"/>
    </source>
</evidence>
<dbReference type="GO" id="GO:0008360">
    <property type="term" value="P:regulation of cell shape"/>
    <property type="evidence" value="ECO:0007669"/>
    <property type="project" value="UniProtKB-KW"/>
</dbReference>
<accession>A0A382BM97</accession>
<dbReference type="InterPro" id="IPR005761">
    <property type="entry name" value="UDP-N-AcMur-Glu-dNH2Pim_ligase"/>
</dbReference>
<protein>
    <recommendedName>
        <fullName evidence="11">Mur ligase central domain-containing protein</fullName>
    </recommendedName>
</protein>
<keyword evidence="2" id="KW-0436">Ligase</keyword>
<dbReference type="SUPFAM" id="SSF63418">
    <property type="entry name" value="MurE/MurF N-terminal domain"/>
    <property type="match status" value="1"/>
</dbReference>
<dbReference type="SUPFAM" id="SSF53623">
    <property type="entry name" value="MurD-like peptide ligases, catalytic domain"/>
    <property type="match status" value="1"/>
</dbReference>
<dbReference type="GO" id="GO:0071555">
    <property type="term" value="P:cell wall organization"/>
    <property type="evidence" value="ECO:0007669"/>
    <property type="project" value="UniProtKB-KW"/>
</dbReference>
<feature type="domain" description="Mur ligase central" evidence="9">
    <location>
        <begin position="107"/>
        <end position="307"/>
    </location>
</feature>
<dbReference type="Pfam" id="PF01225">
    <property type="entry name" value="Mur_ligase"/>
    <property type="match status" value="1"/>
</dbReference>
<proteinExistence type="predicted"/>
<keyword evidence="3" id="KW-0547">Nucleotide-binding</keyword>
<feature type="domain" description="Mur ligase N-terminal catalytic" evidence="8">
    <location>
        <begin position="22"/>
        <end position="95"/>
    </location>
</feature>
<dbReference type="PANTHER" id="PTHR23135:SF4">
    <property type="entry name" value="UDP-N-ACETYLMURAMOYL-L-ALANYL-D-GLUTAMATE--2,6-DIAMINOPIMELATE LIGASE MURE HOMOLOG, CHLOROPLASTIC"/>
    <property type="match status" value="1"/>
</dbReference>
<dbReference type="GO" id="GO:0005737">
    <property type="term" value="C:cytoplasm"/>
    <property type="evidence" value="ECO:0007669"/>
    <property type="project" value="InterPro"/>
</dbReference>
<dbReference type="Gene3D" id="3.40.1390.10">
    <property type="entry name" value="MurE/MurF, N-terminal domain"/>
    <property type="match status" value="1"/>
</dbReference>
<dbReference type="InterPro" id="IPR036565">
    <property type="entry name" value="Mur-like_cat_sf"/>
</dbReference>
<evidence type="ECO:0000256" key="1">
    <source>
        <dbReference type="ARBA" id="ARBA00022490"/>
    </source>
</evidence>
<gene>
    <name evidence="10" type="ORF">METZ01_LOCUS167613</name>
</gene>
<organism evidence="10">
    <name type="scientific">marine metagenome</name>
    <dbReference type="NCBI Taxonomy" id="408172"/>
    <lineage>
        <taxon>unclassified sequences</taxon>
        <taxon>metagenomes</taxon>
        <taxon>ecological metagenomes</taxon>
    </lineage>
</organism>
<dbReference type="InterPro" id="IPR000713">
    <property type="entry name" value="Mur_ligase_N"/>
</dbReference>
<name>A0A382BM97_9ZZZZ</name>
<evidence type="ECO:0000256" key="6">
    <source>
        <dbReference type="ARBA" id="ARBA00022984"/>
    </source>
</evidence>